<reference evidence="3" key="1">
    <citation type="journal article" date="2023" name="Mol. Phylogenet. Evol.">
        <title>Genome-scale phylogeny and comparative genomics of the fungal order Sordariales.</title>
        <authorList>
            <person name="Hensen N."/>
            <person name="Bonometti L."/>
            <person name="Westerberg I."/>
            <person name="Brannstrom I.O."/>
            <person name="Guillou S."/>
            <person name="Cros-Aarteil S."/>
            <person name="Calhoun S."/>
            <person name="Haridas S."/>
            <person name="Kuo A."/>
            <person name="Mondo S."/>
            <person name="Pangilinan J."/>
            <person name="Riley R."/>
            <person name="LaButti K."/>
            <person name="Andreopoulos B."/>
            <person name="Lipzen A."/>
            <person name="Chen C."/>
            <person name="Yan M."/>
            <person name="Daum C."/>
            <person name="Ng V."/>
            <person name="Clum A."/>
            <person name="Steindorff A."/>
            <person name="Ohm R.A."/>
            <person name="Martin F."/>
            <person name="Silar P."/>
            <person name="Natvig D.O."/>
            <person name="Lalanne C."/>
            <person name="Gautier V."/>
            <person name="Ament-Velasquez S.L."/>
            <person name="Kruys A."/>
            <person name="Hutchinson M.I."/>
            <person name="Powell A.J."/>
            <person name="Barry K."/>
            <person name="Miller A.N."/>
            <person name="Grigoriev I.V."/>
            <person name="Debuchy R."/>
            <person name="Gladieux P."/>
            <person name="Hiltunen Thoren M."/>
            <person name="Johannesson H."/>
        </authorList>
    </citation>
    <scope>NUCLEOTIDE SEQUENCE</scope>
    <source>
        <strain evidence="3">CBS 314.62</strain>
    </source>
</reference>
<accession>A0AAE1CIJ1</accession>
<reference evidence="3" key="2">
    <citation type="submission" date="2023-06" db="EMBL/GenBank/DDBJ databases">
        <authorList>
            <consortium name="Lawrence Berkeley National Laboratory"/>
            <person name="Haridas S."/>
            <person name="Hensen N."/>
            <person name="Bonometti L."/>
            <person name="Westerberg I."/>
            <person name="Brannstrom I.O."/>
            <person name="Guillou S."/>
            <person name="Cros-Aarteil S."/>
            <person name="Calhoun S."/>
            <person name="Kuo A."/>
            <person name="Mondo S."/>
            <person name="Pangilinan J."/>
            <person name="Riley R."/>
            <person name="Labutti K."/>
            <person name="Andreopoulos B."/>
            <person name="Lipzen A."/>
            <person name="Chen C."/>
            <person name="Yanf M."/>
            <person name="Daum C."/>
            <person name="Ng V."/>
            <person name="Clum A."/>
            <person name="Steindorff A."/>
            <person name="Ohm R."/>
            <person name="Martin F."/>
            <person name="Silar P."/>
            <person name="Natvig D."/>
            <person name="Lalanne C."/>
            <person name="Gautier V."/>
            <person name="Ament-Velasquez S.L."/>
            <person name="Kruys A."/>
            <person name="Hutchinson M.I."/>
            <person name="Powell A.J."/>
            <person name="Barry K."/>
            <person name="Miller A.N."/>
            <person name="Grigoriev I.V."/>
            <person name="Debuchy R."/>
            <person name="Gladieux P."/>
            <person name="Thoren M.H."/>
            <person name="Johannesson H."/>
        </authorList>
    </citation>
    <scope>NUCLEOTIDE SEQUENCE</scope>
    <source>
        <strain evidence="3">CBS 314.62</strain>
    </source>
</reference>
<dbReference type="AlphaFoldDB" id="A0AAE1CIJ1"/>
<evidence type="ECO:0000259" key="2">
    <source>
        <dbReference type="PROSITE" id="PS50011"/>
    </source>
</evidence>
<keyword evidence="4" id="KW-1185">Reference proteome</keyword>
<feature type="region of interest" description="Disordered" evidence="1">
    <location>
        <begin position="363"/>
        <end position="445"/>
    </location>
</feature>
<feature type="region of interest" description="Disordered" evidence="1">
    <location>
        <begin position="174"/>
        <end position="202"/>
    </location>
</feature>
<feature type="region of interest" description="Disordered" evidence="1">
    <location>
        <begin position="651"/>
        <end position="733"/>
    </location>
</feature>
<protein>
    <recommendedName>
        <fullName evidence="2">Protein kinase domain-containing protein</fullName>
    </recommendedName>
</protein>
<dbReference type="GO" id="GO:0005524">
    <property type="term" value="F:ATP binding"/>
    <property type="evidence" value="ECO:0007669"/>
    <property type="project" value="InterPro"/>
</dbReference>
<feature type="compositionally biased region" description="Basic and acidic residues" evidence="1">
    <location>
        <begin position="710"/>
        <end position="724"/>
    </location>
</feature>
<sequence length="733" mass="81209">MDEIAELRRLIAEKDRQLAEEQRRREDAESRALNEQQRRQEAEAKSQSQTLQPYLESCHSLSLAINVVTDRSLTTQGHTTNPTGRISTADQNAIWDLLGSEPSFFAQPAFPSQTKLGYVRDVIKPISCEMGLRIFECNTVEDAVRQLVEVAYNNPLLRDGLGLRGIVSFESHLNLPDHPRSDDPPAPEPAAPAAPLKGKGKGNRADQFCVYRTSSDGHIPATAIEYKAPQKLSKDEVTTGLASEIQPDRDVSLAAAVVTQLFSDMIGKNIQYGYICTGQVFIFLHIPDDPTVVMYHVCVPNEDVPDDGEDRLGRTAVAQIFAFTLQALRSGPAPPSWRDTTSRLGIWAVDYEAILRTIPESVRKGKRNASPYKPGPWRNLDFKRSPIRTRSSCQPNTQLGAREEDDGDDGEDVPPSPTMGRSTRSGQRIAIASTSKSGRAQRERIQDRPYCTRQCLLGLAYRRPVDKTCPNASSHRHKHMSRAKFQRLLNAQLATDRGRDADCVPLYINGAIGALFKARLSAYGYTVVAKGVEPDNLARLQHENKVYDQLRAMQGHQIPVCLGLIDLILPQYYDTGTFFNLLLLSWAGRPVPWCIHQLDQQPTVDAMAAALADLHRHRILHCDAEPRNMLYDAATGSLTLADFERSKIRGGTRPTLGAISPNGQGRKRKLGALPPQKQEKEKDDDDEDRAFAREMRNAIASVSRWPMGDESERGAGGERGRDSPQPRGGGGGC</sequence>
<dbReference type="PANTHER" id="PTHR37171">
    <property type="entry name" value="SERINE/THREONINE-PROTEIN KINASE YRZF-RELATED"/>
    <property type="match status" value="1"/>
</dbReference>
<dbReference type="Proteomes" id="UP001270362">
    <property type="component" value="Unassembled WGS sequence"/>
</dbReference>
<feature type="compositionally biased region" description="Polar residues" evidence="1">
    <location>
        <begin position="419"/>
        <end position="438"/>
    </location>
</feature>
<evidence type="ECO:0000256" key="1">
    <source>
        <dbReference type="SAM" id="MobiDB-lite"/>
    </source>
</evidence>
<dbReference type="EMBL" id="JAULSO010000001">
    <property type="protein sequence ID" value="KAK3695832.1"/>
    <property type="molecule type" value="Genomic_DNA"/>
</dbReference>
<evidence type="ECO:0000313" key="3">
    <source>
        <dbReference type="EMBL" id="KAK3695832.1"/>
    </source>
</evidence>
<dbReference type="InterPro" id="IPR011009">
    <property type="entry name" value="Kinase-like_dom_sf"/>
</dbReference>
<evidence type="ECO:0000313" key="4">
    <source>
        <dbReference type="Proteomes" id="UP001270362"/>
    </source>
</evidence>
<dbReference type="PROSITE" id="PS50011">
    <property type="entry name" value="PROTEIN_KINASE_DOM"/>
    <property type="match status" value="1"/>
</dbReference>
<feature type="compositionally biased region" description="Basic and acidic residues" evidence="1">
    <location>
        <begin position="17"/>
        <end position="44"/>
    </location>
</feature>
<dbReference type="PANTHER" id="PTHR37171:SF1">
    <property type="entry name" value="SERINE_THREONINE-PROTEIN KINASE YRZF-RELATED"/>
    <property type="match status" value="1"/>
</dbReference>
<proteinExistence type="predicted"/>
<comment type="caution">
    <text evidence="3">The sequence shown here is derived from an EMBL/GenBank/DDBJ whole genome shotgun (WGS) entry which is preliminary data.</text>
</comment>
<name>A0AAE1CIJ1_9PEZI</name>
<feature type="region of interest" description="Disordered" evidence="1">
    <location>
        <begin position="17"/>
        <end position="48"/>
    </location>
</feature>
<dbReference type="InterPro" id="IPR000719">
    <property type="entry name" value="Prot_kinase_dom"/>
</dbReference>
<dbReference type="Gene3D" id="1.10.510.10">
    <property type="entry name" value="Transferase(Phosphotransferase) domain 1"/>
    <property type="match status" value="1"/>
</dbReference>
<feature type="compositionally biased region" description="Polar residues" evidence="1">
    <location>
        <begin position="388"/>
        <end position="399"/>
    </location>
</feature>
<feature type="domain" description="Protein kinase" evidence="2">
    <location>
        <begin position="501"/>
        <end position="733"/>
    </location>
</feature>
<dbReference type="InterPro" id="IPR052396">
    <property type="entry name" value="Meiotic_Drive_Suppr_Kinase"/>
</dbReference>
<dbReference type="SUPFAM" id="SSF56112">
    <property type="entry name" value="Protein kinase-like (PK-like)"/>
    <property type="match status" value="1"/>
</dbReference>
<organism evidence="3 4">
    <name type="scientific">Podospora appendiculata</name>
    <dbReference type="NCBI Taxonomy" id="314037"/>
    <lineage>
        <taxon>Eukaryota</taxon>
        <taxon>Fungi</taxon>
        <taxon>Dikarya</taxon>
        <taxon>Ascomycota</taxon>
        <taxon>Pezizomycotina</taxon>
        <taxon>Sordariomycetes</taxon>
        <taxon>Sordariomycetidae</taxon>
        <taxon>Sordariales</taxon>
        <taxon>Podosporaceae</taxon>
        <taxon>Podospora</taxon>
    </lineage>
</organism>
<gene>
    <name evidence="3" type="ORF">B0T22DRAFT_497680</name>
</gene>
<dbReference type="GO" id="GO:0004672">
    <property type="term" value="F:protein kinase activity"/>
    <property type="evidence" value="ECO:0007669"/>
    <property type="project" value="InterPro"/>
</dbReference>
<feature type="compositionally biased region" description="Acidic residues" evidence="1">
    <location>
        <begin position="403"/>
        <end position="412"/>
    </location>
</feature>